<gene>
    <name evidence="1" type="ORF">GPM918_LOCUS5358</name>
    <name evidence="2" type="ORF">OVA965_LOCUS39889</name>
    <name evidence="3" type="ORF">SRO942_LOCUS5362</name>
    <name evidence="4" type="ORF">TMI583_LOCUS41271</name>
</gene>
<protein>
    <submittedName>
        <fullName evidence="1">Uncharacterized protein</fullName>
    </submittedName>
</protein>
<dbReference type="Proteomes" id="UP000681722">
    <property type="component" value="Unassembled WGS sequence"/>
</dbReference>
<dbReference type="EMBL" id="CAJNOK010042224">
    <property type="protein sequence ID" value="CAF1562648.1"/>
    <property type="molecule type" value="Genomic_DNA"/>
</dbReference>
<dbReference type="EMBL" id="CAJOBC010000773">
    <property type="protein sequence ID" value="CAF3624270.1"/>
    <property type="molecule type" value="Genomic_DNA"/>
</dbReference>
<dbReference type="Proteomes" id="UP000677228">
    <property type="component" value="Unassembled WGS sequence"/>
</dbReference>
<proteinExistence type="predicted"/>
<evidence type="ECO:0000313" key="4">
    <source>
        <dbReference type="EMBL" id="CAF4354901.1"/>
    </source>
</evidence>
<dbReference type="AlphaFoldDB" id="A0A813VDV9"/>
<sequence length="96" mass="11410">MNFDITNQQLFELYARITSTPKSTFEPLPLTSTPIKKRIKPIRLSFTTSPCHVSGKIWKQIDLKHFLYSNQSECVLNKQQRRQTKYYSTKMKLWIV</sequence>
<accession>A0A813VDV9</accession>
<dbReference type="EMBL" id="CAJOBA010064881">
    <property type="protein sequence ID" value="CAF4354901.1"/>
    <property type="molecule type" value="Genomic_DNA"/>
</dbReference>
<dbReference type="Proteomes" id="UP000663829">
    <property type="component" value="Unassembled WGS sequence"/>
</dbReference>
<evidence type="ECO:0000313" key="3">
    <source>
        <dbReference type="EMBL" id="CAF3624270.1"/>
    </source>
</evidence>
<dbReference type="EMBL" id="CAJNOQ010000772">
    <property type="protein sequence ID" value="CAF0836949.1"/>
    <property type="molecule type" value="Genomic_DNA"/>
</dbReference>
<name>A0A813VDV9_9BILA</name>
<comment type="caution">
    <text evidence="1">The sequence shown here is derived from an EMBL/GenBank/DDBJ whole genome shotgun (WGS) entry which is preliminary data.</text>
</comment>
<keyword evidence="5" id="KW-1185">Reference proteome</keyword>
<reference evidence="1" key="1">
    <citation type="submission" date="2021-02" db="EMBL/GenBank/DDBJ databases">
        <authorList>
            <person name="Nowell W R."/>
        </authorList>
    </citation>
    <scope>NUCLEOTIDE SEQUENCE</scope>
</reference>
<evidence type="ECO:0000313" key="5">
    <source>
        <dbReference type="Proteomes" id="UP000663829"/>
    </source>
</evidence>
<dbReference type="Proteomes" id="UP000682733">
    <property type="component" value="Unassembled WGS sequence"/>
</dbReference>
<evidence type="ECO:0000313" key="2">
    <source>
        <dbReference type="EMBL" id="CAF1562648.1"/>
    </source>
</evidence>
<evidence type="ECO:0000313" key="1">
    <source>
        <dbReference type="EMBL" id="CAF0836949.1"/>
    </source>
</evidence>
<organism evidence="1 5">
    <name type="scientific">Didymodactylos carnosus</name>
    <dbReference type="NCBI Taxonomy" id="1234261"/>
    <lineage>
        <taxon>Eukaryota</taxon>
        <taxon>Metazoa</taxon>
        <taxon>Spiralia</taxon>
        <taxon>Gnathifera</taxon>
        <taxon>Rotifera</taxon>
        <taxon>Eurotatoria</taxon>
        <taxon>Bdelloidea</taxon>
        <taxon>Philodinida</taxon>
        <taxon>Philodinidae</taxon>
        <taxon>Didymodactylos</taxon>
    </lineage>
</organism>